<dbReference type="RefSeq" id="WP_196193279.1">
    <property type="nucleotide sequence ID" value="NZ_JADPRT010000003.1"/>
</dbReference>
<feature type="region of interest" description="Disordered" evidence="1">
    <location>
        <begin position="141"/>
        <end position="167"/>
    </location>
</feature>
<protein>
    <submittedName>
        <fullName evidence="2">Uncharacterized protein</fullName>
    </submittedName>
</protein>
<dbReference type="EMBL" id="JADPRT010000003">
    <property type="protein sequence ID" value="MBF9068112.1"/>
    <property type="molecule type" value="Genomic_DNA"/>
</dbReference>
<sequence>MPPELALVESRSLRATLTHRVEALDKVKILVMLPDGTYVTTKMVATYFEVDPEAIKKIVQRHRAELESNGMTVLRGSALVTFERDILSLSNESYPQLRSNLTLFPRRAVLNVGMLLRDSPVAQRVRSYLLDVEEQVVHRPADVPQPRAYRPSPGPQLGPGPHWDEYEKTSSNADLEAWRRVIDGEVADDPSSDGEDTLPPGWPESVDRRLDAMGRVSSAMSHKLDDVGQDVRRMRKDINALRGDIHRAERHR</sequence>
<gene>
    <name evidence="2" type="ORF">I2501_08675</name>
</gene>
<evidence type="ECO:0000256" key="1">
    <source>
        <dbReference type="SAM" id="MobiDB-lite"/>
    </source>
</evidence>
<reference evidence="2" key="1">
    <citation type="submission" date="2020-11" db="EMBL/GenBank/DDBJ databases">
        <title>Isolation and identification of active actinomycetes.</title>
        <authorList>
            <person name="Yu B."/>
        </authorList>
    </citation>
    <scope>NUCLEOTIDE SEQUENCE</scope>
    <source>
        <strain evidence="2">NEAU-YB345</strain>
    </source>
</reference>
<evidence type="ECO:0000313" key="2">
    <source>
        <dbReference type="EMBL" id="MBF9068112.1"/>
    </source>
</evidence>
<keyword evidence="3" id="KW-1185">Reference proteome</keyword>
<proteinExistence type="predicted"/>
<feature type="compositionally biased region" description="Acidic residues" evidence="1">
    <location>
        <begin position="186"/>
        <end position="196"/>
    </location>
</feature>
<organism evidence="2 3">
    <name type="scientific">Streptacidiphilus fuscans</name>
    <dbReference type="NCBI Taxonomy" id="2789292"/>
    <lineage>
        <taxon>Bacteria</taxon>
        <taxon>Bacillati</taxon>
        <taxon>Actinomycetota</taxon>
        <taxon>Actinomycetes</taxon>
        <taxon>Kitasatosporales</taxon>
        <taxon>Streptomycetaceae</taxon>
        <taxon>Streptacidiphilus</taxon>
    </lineage>
</organism>
<accession>A0A931B3R3</accession>
<evidence type="ECO:0000313" key="3">
    <source>
        <dbReference type="Proteomes" id="UP000657385"/>
    </source>
</evidence>
<dbReference type="AlphaFoldDB" id="A0A931B3R3"/>
<name>A0A931B3R3_9ACTN</name>
<comment type="caution">
    <text evidence="2">The sequence shown here is derived from an EMBL/GenBank/DDBJ whole genome shotgun (WGS) entry which is preliminary data.</text>
</comment>
<dbReference type="Proteomes" id="UP000657385">
    <property type="component" value="Unassembled WGS sequence"/>
</dbReference>
<feature type="region of interest" description="Disordered" evidence="1">
    <location>
        <begin position="186"/>
        <end position="206"/>
    </location>
</feature>